<gene>
    <name evidence="1" type="ORF">MM171A01462_0004</name>
</gene>
<dbReference type="EMBL" id="MT143613">
    <property type="protein sequence ID" value="QJA98850.1"/>
    <property type="molecule type" value="Genomic_DNA"/>
</dbReference>
<sequence length="125" mass="13999">MPIKCKSAQIRTECYNYTMAAGQNIFLPIKATRNEVIIVHSIGVYNPTQANFTHVYKVITTKGHLCRLNYTAAIATLAVQRWATDVYLIDGEECGIALTPNAAGDMVEVIFQILRMRDDEYLIAT</sequence>
<organism evidence="1">
    <name type="scientific">viral metagenome</name>
    <dbReference type="NCBI Taxonomy" id="1070528"/>
    <lineage>
        <taxon>unclassified sequences</taxon>
        <taxon>metagenomes</taxon>
        <taxon>organismal metagenomes</taxon>
    </lineage>
</organism>
<protein>
    <submittedName>
        <fullName evidence="1">Uncharacterized protein</fullName>
    </submittedName>
</protein>
<name>A0A6M3LU63_9ZZZZ</name>
<proteinExistence type="predicted"/>
<dbReference type="AlphaFoldDB" id="A0A6M3LU63"/>
<reference evidence="1" key="1">
    <citation type="submission" date="2020-03" db="EMBL/GenBank/DDBJ databases">
        <title>The deep terrestrial virosphere.</title>
        <authorList>
            <person name="Holmfeldt K."/>
            <person name="Nilsson E."/>
            <person name="Simone D."/>
            <person name="Lopez-Fernandez M."/>
            <person name="Wu X."/>
            <person name="de Brujin I."/>
            <person name="Lundin D."/>
            <person name="Andersson A."/>
            <person name="Bertilsson S."/>
            <person name="Dopson M."/>
        </authorList>
    </citation>
    <scope>NUCLEOTIDE SEQUENCE</scope>
    <source>
        <strain evidence="1">MM171A01462</strain>
    </source>
</reference>
<accession>A0A6M3LU63</accession>
<evidence type="ECO:0000313" key="1">
    <source>
        <dbReference type="EMBL" id="QJA98850.1"/>
    </source>
</evidence>